<sequence>MYARNPERDAIWDEVLEWMLFRGLPLRPREIEGYDPGLVRDVLETMTVDDWVTYDERGDFFEPGPRVERFEDGANAPRRRSW</sequence>
<protein>
    <submittedName>
        <fullName evidence="1">Uncharacterized protein</fullName>
    </submittedName>
</protein>
<reference evidence="1 2" key="1">
    <citation type="submission" date="2021-03" db="EMBL/GenBank/DDBJ databases">
        <title>Haloterrigena longa sp. nov. and Haloterrigena limicola sp. nov., extremely halophilic archaea isolated from a salt lake.</title>
        <authorList>
            <person name="Henglin C."/>
        </authorList>
    </citation>
    <scope>NUCLEOTIDE SEQUENCE [LARGE SCALE GENOMIC DNA]</scope>
    <source>
        <strain evidence="1 2">KZCA68</strain>
    </source>
</reference>
<dbReference type="AlphaFoldDB" id="A0A8A2VB25"/>
<organism evidence="1 2">
    <name type="scientific">Haloterrigena alkaliphila</name>
    <dbReference type="NCBI Taxonomy" id="2816475"/>
    <lineage>
        <taxon>Archaea</taxon>
        <taxon>Methanobacteriati</taxon>
        <taxon>Methanobacteriota</taxon>
        <taxon>Stenosarchaea group</taxon>
        <taxon>Halobacteria</taxon>
        <taxon>Halobacteriales</taxon>
        <taxon>Natrialbaceae</taxon>
        <taxon>Haloterrigena</taxon>
    </lineage>
</organism>
<dbReference type="EMBL" id="CP071462">
    <property type="protein sequence ID" value="QSW97917.1"/>
    <property type="molecule type" value="Genomic_DNA"/>
</dbReference>
<accession>A0A8A2VB25</accession>
<name>A0A8A2VB25_9EURY</name>
<dbReference type="KEGG" id="hakz:J0X25_10850"/>
<dbReference type="Proteomes" id="UP000663203">
    <property type="component" value="Chromosome"/>
</dbReference>
<evidence type="ECO:0000313" key="1">
    <source>
        <dbReference type="EMBL" id="QSW97917.1"/>
    </source>
</evidence>
<keyword evidence="2" id="KW-1185">Reference proteome</keyword>
<evidence type="ECO:0000313" key="2">
    <source>
        <dbReference type="Proteomes" id="UP000663203"/>
    </source>
</evidence>
<gene>
    <name evidence="1" type="ORF">J0X25_10850</name>
</gene>
<proteinExistence type="predicted"/>